<evidence type="ECO:0000259" key="2">
    <source>
        <dbReference type="Pfam" id="PF02698"/>
    </source>
</evidence>
<dbReference type="KEGG" id="ahel:Q31a_14020"/>
<dbReference type="CDD" id="cd06259">
    <property type="entry name" value="YdcF-like"/>
    <property type="match status" value="1"/>
</dbReference>
<dbReference type="OrthoDB" id="9782395at2"/>
<evidence type="ECO:0000313" key="4">
    <source>
        <dbReference type="Proteomes" id="UP000318017"/>
    </source>
</evidence>
<sequence length="294" mass="32223">MQATPPPTTADLLHAERRVNPVVSVLVCCTVLGLLISLICLAGYGKLGFEKAVTRLMHPVGLGWLILSGLLTYMLLCRPWRRAFAWFVPWSVLTLLSTPTLPSLGMRYLETQFVPYSPASSAPLDVLVVLGGGTSLGPYGPQAGDAGDRLVWAARLFHQGHVKSLITTGAAIEGPGMEQRSSAADHTLKIWTDLNIPPNRIRQIGGRTTYEEMQALKELLPQLSNSRIGLLTSAWHLPRALRLARAQGLDLIPVAADYRTRGEPPNWMDYIPSAKNLVTFEKLQHECMAALVSR</sequence>
<reference evidence="3 4" key="1">
    <citation type="submission" date="2019-02" db="EMBL/GenBank/DDBJ databases">
        <title>Deep-cultivation of Planctomycetes and their phenomic and genomic characterization uncovers novel biology.</title>
        <authorList>
            <person name="Wiegand S."/>
            <person name="Jogler M."/>
            <person name="Boedeker C."/>
            <person name="Pinto D."/>
            <person name="Vollmers J."/>
            <person name="Rivas-Marin E."/>
            <person name="Kohn T."/>
            <person name="Peeters S.H."/>
            <person name="Heuer A."/>
            <person name="Rast P."/>
            <person name="Oberbeckmann S."/>
            <person name="Bunk B."/>
            <person name="Jeske O."/>
            <person name="Meyerdierks A."/>
            <person name="Storesund J.E."/>
            <person name="Kallscheuer N."/>
            <person name="Luecker S."/>
            <person name="Lage O.M."/>
            <person name="Pohl T."/>
            <person name="Merkel B.J."/>
            <person name="Hornburger P."/>
            <person name="Mueller R.-W."/>
            <person name="Bruemmer F."/>
            <person name="Labrenz M."/>
            <person name="Spormann A.M."/>
            <person name="Op den Camp H."/>
            <person name="Overmann J."/>
            <person name="Amann R."/>
            <person name="Jetten M.S.M."/>
            <person name="Mascher T."/>
            <person name="Medema M.H."/>
            <person name="Devos D.P."/>
            <person name="Kaster A.-K."/>
            <person name="Ovreas L."/>
            <person name="Rohde M."/>
            <person name="Galperin M.Y."/>
            <person name="Jogler C."/>
        </authorList>
    </citation>
    <scope>NUCLEOTIDE SEQUENCE [LARGE SCALE GENOMIC DNA]</scope>
    <source>
        <strain evidence="3 4">Q31a</strain>
    </source>
</reference>
<feature type="transmembrane region" description="Helical" evidence="1">
    <location>
        <begin position="56"/>
        <end position="76"/>
    </location>
</feature>
<gene>
    <name evidence="3" type="ORF">Q31a_14020</name>
</gene>
<dbReference type="Proteomes" id="UP000318017">
    <property type="component" value="Chromosome"/>
</dbReference>
<keyword evidence="4" id="KW-1185">Reference proteome</keyword>
<keyword evidence="1" id="KW-0472">Membrane</keyword>
<name>A0A518G3D1_9BACT</name>
<dbReference type="EMBL" id="CP036298">
    <property type="protein sequence ID" value="QDV23106.1"/>
    <property type="molecule type" value="Genomic_DNA"/>
</dbReference>
<dbReference type="GO" id="GO:0043164">
    <property type="term" value="P:Gram-negative-bacterium-type cell wall biogenesis"/>
    <property type="evidence" value="ECO:0007669"/>
    <property type="project" value="TreeGrafter"/>
</dbReference>
<dbReference type="AlphaFoldDB" id="A0A518G3D1"/>
<dbReference type="InterPro" id="IPR051599">
    <property type="entry name" value="Cell_Envelope_Assoc"/>
</dbReference>
<evidence type="ECO:0000256" key="1">
    <source>
        <dbReference type="SAM" id="Phobius"/>
    </source>
</evidence>
<feature type="transmembrane region" description="Helical" evidence="1">
    <location>
        <begin position="83"/>
        <end position="101"/>
    </location>
</feature>
<dbReference type="Pfam" id="PF02698">
    <property type="entry name" value="DUF218"/>
    <property type="match status" value="1"/>
</dbReference>
<accession>A0A518G3D1</accession>
<organism evidence="3 4">
    <name type="scientific">Aureliella helgolandensis</name>
    <dbReference type="NCBI Taxonomy" id="2527968"/>
    <lineage>
        <taxon>Bacteria</taxon>
        <taxon>Pseudomonadati</taxon>
        <taxon>Planctomycetota</taxon>
        <taxon>Planctomycetia</taxon>
        <taxon>Pirellulales</taxon>
        <taxon>Pirellulaceae</taxon>
        <taxon>Aureliella</taxon>
    </lineage>
</organism>
<dbReference type="PANTHER" id="PTHR30336">
    <property type="entry name" value="INNER MEMBRANE PROTEIN, PROBABLE PERMEASE"/>
    <property type="match status" value="1"/>
</dbReference>
<evidence type="ECO:0000313" key="3">
    <source>
        <dbReference type="EMBL" id="QDV23106.1"/>
    </source>
</evidence>
<keyword evidence="1" id="KW-1133">Transmembrane helix</keyword>
<protein>
    <recommendedName>
        <fullName evidence="2">DUF218 domain-containing protein</fullName>
    </recommendedName>
</protein>
<feature type="transmembrane region" description="Helical" evidence="1">
    <location>
        <begin position="22"/>
        <end position="44"/>
    </location>
</feature>
<feature type="domain" description="DUF218" evidence="2">
    <location>
        <begin position="125"/>
        <end position="288"/>
    </location>
</feature>
<dbReference type="PANTHER" id="PTHR30336:SF4">
    <property type="entry name" value="ENVELOPE BIOGENESIS FACTOR ELYC"/>
    <property type="match status" value="1"/>
</dbReference>
<dbReference type="RefSeq" id="WP_145075640.1">
    <property type="nucleotide sequence ID" value="NZ_CP036298.1"/>
</dbReference>
<keyword evidence="1" id="KW-0812">Transmembrane</keyword>
<proteinExistence type="predicted"/>
<dbReference type="GO" id="GO:0005886">
    <property type="term" value="C:plasma membrane"/>
    <property type="evidence" value="ECO:0007669"/>
    <property type="project" value="TreeGrafter"/>
</dbReference>
<dbReference type="InterPro" id="IPR003848">
    <property type="entry name" value="DUF218"/>
</dbReference>
<dbReference type="GO" id="GO:0000270">
    <property type="term" value="P:peptidoglycan metabolic process"/>
    <property type="evidence" value="ECO:0007669"/>
    <property type="project" value="TreeGrafter"/>
</dbReference>